<name>A0A514EIY3_9XANT</name>
<accession>A0A514EIY3</accession>
<evidence type="ECO:0000313" key="1">
    <source>
        <dbReference type="EMBL" id="QDI05974.1"/>
    </source>
</evidence>
<gene>
    <name evidence="1" type="ORF">E4A48_17775</name>
</gene>
<organism evidence="1 2">
    <name type="scientific">Xanthomonas cerealis pv. cerealis</name>
    <dbReference type="NCBI Taxonomy" id="152263"/>
    <lineage>
        <taxon>Bacteria</taxon>
        <taxon>Pseudomonadati</taxon>
        <taxon>Pseudomonadota</taxon>
        <taxon>Gammaproteobacteria</taxon>
        <taxon>Lysobacterales</taxon>
        <taxon>Lysobacteraceae</taxon>
        <taxon>Xanthomonas</taxon>
        <taxon>Xanthomonas translucens group</taxon>
        <taxon>Xanthomonas cerealis</taxon>
    </lineage>
</organism>
<sequence>MSRSSDITLPVQQGAHQFYTYRAADASGANTKILAPAQELIPGLLRSDRLIELSQSHLAQLNALATRHPSVKRRMPDTKARLRVITPTVAANLAAARESIDLVKALLPYGAGNQIKDVAATGGESMLCSSMASTSRSSPGDRAFIAIQSQGGRCDAQAALTYQLLSQNPALRECRIDMLDGEDHVFVVIRGQKPAHDIVVDPWAPFASPTLVQDALSMHRDLLSAGQFRHTKPAGTVLPALNIQEALNKLALQRERYPSIRERFFAERYRNPDNDIINNLRNPWDQWDTPFSGNPNVRYDVRDESGRRLIDGPLRFDMQRIAVSPGPYQPPAA</sequence>
<proteinExistence type="predicted"/>
<reference evidence="1 2" key="1">
    <citation type="submission" date="2019-03" db="EMBL/GenBank/DDBJ databases">
        <title>Tal1 in Xanthomonas translucens pv. cerealis Contributes to Virulence in Bacterial Leaf Streak of Wheat.</title>
        <authorList>
            <person name="Shah S.M.A."/>
            <person name="Haq F."/>
            <person name="Ma W."/>
            <person name="Xu X."/>
            <person name="Wang S."/>
            <person name="Xu Z."/>
            <person name="Zou L."/>
            <person name="Zhu B."/>
            <person name="Chen G."/>
        </authorList>
    </citation>
    <scope>NUCLEOTIDE SEQUENCE [LARGE SCALE GENOMIC DNA]</scope>
    <source>
        <strain evidence="1 2">01</strain>
    </source>
</reference>
<dbReference type="Proteomes" id="UP000319349">
    <property type="component" value="Chromosome"/>
</dbReference>
<evidence type="ECO:0000313" key="2">
    <source>
        <dbReference type="Proteomes" id="UP000319349"/>
    </source>
</evidence>
<dbReference type="AlphaFoldDB" id="A0A514EIY3"/>
<keyword evidence="2" id="KW-1185">Reference proteome</keyword>
<protein>
    <submittedName>
        <fullName evidence="1">Hrp-dependent type III effector protein</fullName>
    </submittedName>
</protein>
<dbReference type="EMBL" id="CP038228">
    <property type="protein sequence ID" value="QDI05974.1"/>
    <property type="molecule type" value="Genomic_DNA"/>
</dbReference>